<evidence type="ECO:0000313" key="2">
    <source>
        <dbReference type="Proteomes" id="UP001241758"/>
    </source>
</evidence>
<dbReference type="RefSeq" id="WP_282767196.1">
    <property type="nucleotide sequence ID" value="NZ_JASCTH010000053.1"/>
</dbReference>
<accession>A0ABT6X164</accession>
<comment type="caution">
    <text evidence="1">The sequence shown here is derived from an EMBL/GenBank/DDBJ whole genome shotgun (WGS) entry which is preliminary data.</text>
</comment>
<keyword evidence="2" id="KW-1185">Reference proteome</keyword>
<dbReference type="Proteomes" id="UP001241758">
    <property type="component" value="Unassembled WGS sequence"/>
</dbReference>
<protein>
    <submittedName>
        <fullName evidence="1">Uncharacterized protein</fullName>
    </submittedName>
</protein>
<reference evidence="1 2" key="1">
    <citation type="submission" date="2023-05" db="EMBL/GenBank/DDBJ databases">
        <title>Actinoplanes sp. NEAU-A12 genome sequencing.</title>
        <authorList>
            <person name="Wang Z.-S."/>
        </authorList>
    </citation>
    <scope>NUCLEOTIDE SEQUENCE [LARGE SCALE GENOMIC DNA]</scope>
    <source>
        <strain evidence="1 2">NEAU-A12</strain>
    </source>
</reference>
<name>A0ABT6X164_9ACTN</name>
<sequence length="160" mass="16828">MRDAGTGAPAHRRTGAPAHRVYVTGLSGSGRSRSDLTSRARAIACAMASLEYDLVPGVKPEEVVDGFDEQFLIPASYHADVELPWTTAGHSGFGPAGIESYAGGDRTHGTCGPWPVPDGARLLTFTLYRPPPSPQEPSTPAGTVVIDLVARTAQWTVAES</sequence>
<proteinExistence type="predicted"/>
<organism evidence="1 2">
    <name type="scientific">Actinoplanes sandaracinus</name>
    <dbReference type="NCBI Taxonomy" id="3045177"/>
    <lineage>
        <taxon>Bacteria</taxon>
        <taxon>Bacillati</taxon>
        <taxon>Actinomycetota</taxon>
        <taxon>Actinomycetes</taxon>
        <taxon>Micromonosporales</taxon>
        <taxon>Micromonosporaceae</taxon>
        <taxon>Actinoplanes</taxon>
    </lineage>
</organism>
<gene>
    <name evidence="1" type="ORF">QLQ12_44845</name>
</gene>
<evidence type="ECO:0000313" key="1">
    <source>
        <dbReference type="EMBL" id="MDI6105729.1"/>
    </source>
</evidence>
<dbReference type="EMBL" id="JASCTH010000053">
    <property type="protein sequence ID" value="MDI6105729.1"/>
    <property type="molecule type" value="Genomic_DNA"/>
</dbReference>